<organism evidence="5 6">
    <name type="scientific">Nicrophorus vespilloides</name>
    <name type="common">Boreal carrion beetle</name>
    <dbReference type="NCBI Taxonomy" id="110193"/>
    <lineage>
        <taxon>Eukaryota</taxon>
        <taxon>Metazoa</taxon>
        <taxon>Ecdysozoa</taxon>
        <taxon>Arthropoda</taxon>
        <taxon>Hexapoda</taxon>
        <taxon>Insecta</taxon>
        <taxon>Pterygota</taxon>
        <taxon>Neoptera</taxon>
        <taxon>Endopterygota</taxon>
        <taxon>Coleoptera</taxon>
        <taxon>Polyphaga</taxon>
        <taxon>Staphyliniformia</taxon>
        <taxon>Silphidae</taxon>
        <taxon>Nicrophorinae</taxon>
        <taxon>Nicrophorus</taxon>
    </lineage>
</organism>
<sequence>MSGLSDDKKDIEMEEREKKMNDENKAHDKISAAENQDTTDCRVQETCGKIKADNIKEVKPKKIPTGGILMPGFFTRSKSKEKCKDGDSEGQAEEATELVDKEKDDSLMSQAKIKLPNPFRKSKLIVDEDVEKGNDLKEKKGIQLRLPIVSVFSNKKKKDGDLENQTKAGLASMETLDDGDKTADNKNDGMKNIPLDDDKDVEKQDDEPTCGQKMKAYRCAISAFLVFILLLIIIVAVILPTGTSTDGVFEMKDNKFIETVTGCGKVEGILNDGGIAFRGIPYARPPIDELRFRSAMPLDNMDYCWNGTFLAHNATESCLQILSNGTTIGVEDCLTLDVVTPYVRYDSPLPVIVLIGAESFIGGSPGKMRPSSRYARSRDVLFVRPNFRMGVLGFLALDVLSKDVYPHTSGNYALSDIMAALKWVKLNIQHFGGDPNAVTLFGHQAGATLVTALSTMNGAEKYFARAWATSGGALYPKKTLAESEKENISFLKATNCKDVDCLREMEPESLMEAIEDTWRKPQPDLPIQDEHRHQWMVLDGKILKEDPSEVWSNEQGLPVKLVLGSTAHSAASSKLLMKHKVWGEDLISYHVRNSGLGKLNLSEEALEMYPKTYKGLSQMISDIRKVCPLLEITSQMHNTTFYIVTQTRGEQNISDADSDVDAILGRYEPKTPEQRRYVSAIQQLFYHFVWHGKVQTESPNNKVLVVGQDVLPAQNYSHCDYWKTKNVLNFAQLD</sequence>
<feature type="region of interest" description="Disordered" evidence="2">
    <location>
        <begin position="1"/>
        <end position="41"/>
    </location>
</feature>
<keyword evidence="3" id="KW-0472">Membrane</keyword>
<evidence type="ECO:0000313" key="6">
    <source>
        <dbReference type="RefSeq" id="XP_017779271.1"/>
    </source>
</evidence>
<dbReference type="RefSeq" id="XP_017779272.1">
    <property type="nucleotide sequence ID" value="XM_017923783.1"/>
</dbReference>
<feature type="compositionally biased region" description="Basic and acidic residues" evidence="2">
    <location>
        <begin position="78"/>
        <end position="87"/>
    </location>
</feature>
<dbReference type="InterPro" id="IPR002018">
    <property type="entry name" value="CarbesteraseB"/>
</dbReference>
<evidence type="ECO:0000313" key="5">
    <source>
        <dbReference type="Proteomes" id="UP000695000"/>
    </source>
</evidence>
<reference evidence="6 7" key="1">
    <citation type="submission" date="2025-05" db="UniProtKB">
        <authorList>
            <consortium name="RefSeq"/>
        </authorList>
    </citation>
    <scope>IDENTIFICATION</scope>
    <source>
        <tissue evidence="6 7">Whole Larva</tissue>
    </source>
</reference>
<dbReference type="InterPro" id="IPR050309">
    <property type="entry name" value="Type-B_Carboxylest/Lipase"/>
</dbReference>
<keyword evidence="3" id="KW-0812">Transmembrane</keyword>
<evidence type="ECO:0000259" key="4">
    <source>
        <dbReference type="Pfam" id="PF00135"/>
    </source>
</evidence>
<dbReference type="Pfam" id="PF00135">
    <property type="entry name" value="COesterase"/>
    <property type="match status" value="1"/>
</dbReference>
<feature type="region of interest" description="Disordered" evidence="2">
    <location>
        <begin position="159"/>
        <end position="207"/>
    </location>
</feature>
<dbReference type="Proteomes" id="UP000695000">
    <property type="component" value="Unplaced"/>
</dbReference>
<keyword evidence="3" id="KW-1133">Transmembrane helix</keyword>
<proteinExistence type="predicted"/>
<feature type="transmembrane region" description="Helical" evidence="3">
    <location>
        <begin position="219"/>
        <end position="239"/>
    </location>
</feature>
<keyword evidence="5" id="KW-1185">Reference proteome</keyword>
<dbReference type="SUPFAM" id="SSF53474">
    <property type="entry name" value="alpha/beta-Hydrolases"/>
    <property type="match status" value="1"/>
</dbReference>
<feature type="compositionally biased region" description="Basic and acidic residues" evidence="2">
    <location>
        <begin position="1"/>
        <end position="31"/>
    </location>
</feature>
<name>A0ABM1MXH1_NICVS</name>
<protein>
    <submittedName>
        <fullName evidence="6 7">Neurotactin</fullName>
    </submittedName>
</protein>
<dbReference type="RefSeq" id="XP_017779273.1">
    <property type="nucleotide sequence ID" value="XM_017923784.1"/>
</dbReference>
<dbReference type="RefSeq" id="XP_017779271.1">
    <property type="nucleotide sequence ID" value="XM_017923782.1"/>
</dbReference>
<dbReference type="PROSITE" id="PS00941">
    <property type="entry name" value="CARBOXYLESTERASE_B_2"/>
    <property type="match status" value="1"/>
</dbReference>
<evidence type="ECO:0000313" key="8">
    <source>
        <dbReference type="RefSeq" id="XP_017779273.1"/>
    </source>
</evidence>
<feature type="compositionally biased region" description="Basic and acidic residues" evidence="2">
    <location>
        <begin position="178"/>
        <end position="202"/>
    </location>
</feature>
<feature type="compositionally biased region" description="Acidic residues" evidence="2">
    <location>
        <begin position="88"/>
        <end position="97"/>
    </location>
</feature>
<gene>
    <name evidence="6 7 8" type="primary">LOC108564690</name>
</gene>
<evidence type="ECO:0000256" key="3">
    <source>
        <dbReference type="SAM" id="Phobius"/>
    </source>
</evidence>
<dbReference type="Gene3D" id="3.40.50.1820">
    <property type="entry name" value="alpha/beta hydrolase"/>
    <property type="match status" value="1"/>
</dbReference>
<dbReference type="InterPro" id="IPR019819">
    <property type="entry name" value="Carboxylesterase_B_CS"/>
</dbReference>
<evidence type="ECO:0000256" key="2">
    <source>
        <dbReference type="SAM" id="MobiDB-lite"/>
    </source>
</evidence>
<keyword evidence="1" id="KW-0325">Glycoprotein</keyword>
<dbReference type="PANTHER" id="PTHR11559">
    <property type="entry name" value="CARBOXYLESTERASE"/>
    <property type="match status" value="1"/>
</dbReference>
<dbReference type="InterPro" id="IPR029058">
    <property type="entry name" value="AB_hydrolase_fold"/>
</dbReference>
<feature type="domain" description="Carboxylesterase type B" evidence="4">
    <location>
        <begin position="261"/>
        <end position="656"/>
    </location>
</feature>
<dbReference type="GeneID" id="108564690"/>
<accession>A0ABM1MXH1</accession>
<evidence type="ECO:0000256" key="1">
    <source>
        <dbReference type="ARBA" id="ARBA00023180"/>
    </source>
</evidence>
<evidence type="ECO:0000313" key="7">
    <source>
        <dbReference type="RefSeq" id="XP_017779272.1"/>
    </source>
</evidence>
<feature type="region of interest" description="Disordered" evidence="2">
    <location>
        <begin position="77"/>
        <end position="111"/>
    </location>
</feature>